<gene>
    <name evidence="2" type="ORF">A3C90_01220</name>
</gene>
<evidence type="ECO:0000313" key="3">
    <source>
        <dbReference type="Proteomes" id="UP000177457"/>
    </source>
</evidence>
<evidence type="ECO:0000256" key="1">
    <source>
        <dbReference type="SAM" id="Phobius"/>
    </source>
</evidence>
<organism evidence="2 3">
    <name type="scientific">Candidatus Magasanikbacteria bacterium RIFCSPHIGHO2_02_FULL_51_14</name>
    <dbReference type="NCBI Taxonomy" id="1798683"/>
    <lineage>
        <taxon>Bacteria</taxon>
        <taxon>Candidatus Magasanikiibacteriota</taxon>
    </lineage>
</organism>
<feature type="transmembrane region" description="Helical" evidence="1">
    <location>
        <begin position="43"/>
        <end position="67"/>
    </location>
</feature>
<protein>
    <recommendedName>
        <fullName evidence="4">ECF transporter S component</fullName>
    </recommendedName>
</protein>
<feature type="transmembrane region" description="Helical" evidence="1">
    <location>
        <begin position="88"/>
        <end position="114"/>
    </location>
</feature>
<proteinExistence type="predicted"/>
<evidence type="ECO:0000313" key="2">
    <source>
        <dbReference type="EMBL" id="OGH73769.1"/>
    </source>
</evidence>
<comment type="caution">
    <text evidence="2">The sequence shown here is derived from an EMBL/GenBank/DDBJ whole genome shotgun (WGS) entry which is preliminary data.</text>
</comment>
<dbReference type="EMBL" id="MFQE01000018">
    <property type="protein sequence ID" value="OGH73769.1"/>
    <property type="molecule type" value="Genomic_DNA"/>
</dbReference>
<feature type="transmembrane region" description="Helical" evidence="1">
    <location>
        <begin position="120"/>
        <end position="137"/>
    </location>
</feature>
<keyword evidence="1" id="KW-0472">Membrane</keyword>
<dbReference type="STRING" id="1798683.A3C90_01220"/>
<dbReference type="AlphaFoldDB" id="A0A1F6MQ28"/>
<evidence type="ECO:0008006" key="4">
    <source>
        <dbReference type="Google" id="ProtNLM"/>
    </source>
</evidence>
<accession>A0A1F6MQ28</accession>
<feature type="transmembrane region" description="Helical" evidence="1">
    <location>
        <begin position="184"/>
        <end position="201"/>
    </location>
</feature>
<name>A0A1F6MQ28_9BACT</name>
<reference evidence="2 3" key="1">
    <citation type="journal article" date="2016" name="Nat. Commun.">
        <title>Thousands of microbial genomes shed light on interconnected biogeochemical processes in an aquifer system.</title>
        <authorList>
            <person name="Anantharaman K."/>
            <person name="Brown C.T."/>
            <person name="Hug L.A."/>
            <person name="Sharon I."/>
            <person name="Castelle C.J."/>
            <person name="Probst A.J."/>
            <person name="Thomas B.C."/>
            <person name="Singh A."/>
            <person name="Wilkins M.J."/>
            <person name="Karaoz U."/>
            <person name="Brodie E.L."/>
            <person name="Williams K.H."/>
            <person name="Hubbard S.S."/>
            <person name="Banfield J.F."/>
        </authorList>
    </citation>
    <scope>NUCLEOTIDE SEQUENCE [LARGE SCALE GENOMIC DNA]</scope>
</reference>
<keyword evidence="1" id="KW-1133">Transmembrane helix</keyword>
<sequence>MTQRTRHKLVFIILFSLLGFLAMQVPFSKLVGAENIRFSLFDFYGPIAGAFIGSLWGVATVVIMQLINWAVNGFAMDAGTMIRLFPMLFAVLYFARKSKLALLVPVAAMIAFWAHPEGRLAWYYALYWLIPIAMHFFRDRFLFARALGATFTAHSVGGALWIWTFNMKAAIWIGLIPIVWQERVLMAVGITVTYIAFNYLVSVIKAKTKWELAFIQLHAKYIMR</sequence>
<keyword evidence="1" id="KW-0812">Transmembrane</keyword>
<dbReference type="Proteomes" id="UP000177457">
    <property type="component" value="Unassembled WGS sequence"/>
</dbReference>